<dbReference type="PANTHER" id="PTHR43335:SF4">
    <property type="entry name" value="ABC TRANSPORTER, ATP-BINDING PROTEIN"/>
    <property type="match status" value="1"/>
</dbReference>
<evidence type="ECO:0000256" key="1">
    <source>
        <dbReference type="ARBA" id="ARBA00005417"/>
    </source>
</evidence>
<comment type="caution">
    <text evidence="6">The sequence shown here is derived from an EMBL/GenBank/DDBJ whole genome shotgun (WGS) entry which is preliminary data.</text>
</comment>
<evidence type="ECO:0000313" key="7">
    <source>
        <dbReference type="Proteomes" id="UP000196803"/>
    </source>
</evidence>
<organism evidence="6 7">
    <name type="scientific">Caldicellulosiruptor bescii</name>
    <name type="common">Anaerocellum thermophilum</name>
    <dbReference type="NCBI Taxonomy" id="31899"/>
    <lineage>
        <taxon>Bacteria</taxon>
        <taxon>Bacillati</taxon>
        <taxon>Bacillota</taxon>
        <taxon>Bacillota incertae sedis</taxon>
        <taxon>Caldicellulosiruptorales</taxon>
        <taxon>Caldicellulosiruptoraceae</taxon>
        <taxon>Caldicellulosiruptor</taxon>
    </lineage>
</organism>
<evidence type="ECO:0000259" key="5">
    <source>
        <dbReference type="PROSITE" id="PS50893"/>
    </source>
</evidence>
<dbReference type="InterPro" id="IPR017871">
    <property type="entry name" value="ABC_transporter-like_CS"/>
</dbReference>
<dbReference type="InterPro" id="IPR003593">
    <property type="entry name" value="AAA+_ATPase"/>
</dbReference>
<keyword evidence="4 6" id="KW-0067">ATP-binding</keyword>
<dbReference type="SMART" id="SM00382">
    <property type="entry name" value="AAA"/>
    <property type="match status" value="1"/>
</dbReference>
<keyword evidence="2" id="KW-0813">Transport</keyword>
<sequence length="306" mass="34557">MKKALEVISVYKKFGRKEVIKGISFDIEEGRIVGFVGPNGAGKTTTIKMITGLIKPDSGQVKIFGYDIVHEREMALKFIGSIIENPELYEYLTGYENLAQLTRISNIPKSKIIEVAKLVGIDYALKEKTKKYSLGMKQRLALAMAILTDPKLLVLDEPTNGLDPSGIIELRSLLKSLANDKKVTIFISSHNLFEIQEICDKVVFIKEGKIETIENIDRSFIENVKFVLVLNEDRNTNDVVVKTTEVISCFEGVKILGVKENSIELELDGSKKVAFMNFLFQNGVNIKDFYEKVESLEDKYIKIYQN</sequence>
<dbReference type="RefSeq" id="WP_015908672.1">
    <property type="nucleotide sequence ID" value="NZ_FUZJ01000001.1"/>
</dbReference>
<dbReference type="GO" id="GO:0005524">
    <property type="term" value="F:ATP binding"/>
    <property type="evidence" value="ECO:0007669"/>
    <property type="project" value="UniProtKB-KW"/>
</dbReference>
<dbReference type="PANTHER" id="PTHR43335">
    <property type="entry name" value="ABC TRANSPORTER, ATP-BINDING PROTEIN"/>
    <property type="match status" value="1"/>
</dbReference>
<dbReference type="GeneID" id="31773699"/>
<dbReference type="SUPFAM" id="SSF52540">
    <property type="entry name" value="P-loop containing nucleoside triphosphate hydrolases"/>
    <property type="match status" value="1"/>
</dbReference>
<dbReference type="InterPro" id="IPR027417">
    <property type="entry name" value="P-loop_NTPase"/>
</dbReference>
<comment type="similarity">
    <text evidence="1">Belongs to the ABC transporter superfamily.</text>
</comment>
<dbReference type="Proteomes" id="UP000196803">
    <property type="component" value="Unassembled WGS sequence"/>
</dbReference>
<name>A0ABY1S6C3_CALBS</name>
<evidence type="ECO:0000256" key="4">
    <source>
        <dbReference type="ARBA" id="ARBA00022840"/>
    </source>
</evidence>
<keyword evidence="3" id="KW-0547">Nucleotide-binding</keyword>
<dbReference type="PROSITE" id="PS00211">
    <property type="entry name" value="ABC_TRANSPORTER_1"/>
    <property type="match status" value="1"/>
</dbReference>
<reference evidence="6 7" key="1">
    <citation type="submission" date="2017-05" db="EMBL/GenBank/DDBJ databases">
        <authorList>
            <person name="Varghese N."/>
            <person name="Submissions S."/>
        </authorList>
    </citation>
    <scope>NUCLEOTIDE SEQUENCE [LARGE SCALE GENOMIC DNA]</scope>
    <source>
        <strain evidence="6 7">MACB1020</strain>
    </source>
</reference>
<dbReference type="Pfam" id="PF00005">
    <property type="entry name" value="ABC_tran"/>
    <property type="match status" value="1"/>
</dbReference>
<evidence type="ECO:0000256" key="2">
    <source>
        <dbReference type="ARBA" id="ARBA00022448"/>
    </source>
</evidence>
<proteinExistence type="inferred from homology"/>
<dbReference type="PROSITE" id="PS50893">
    <property type="entry name" value="ABC_TRANSPORTER_2"/>
    <property type="match status" value="1"/>
</dbReference>
<evidence type="ECO:0000256" key="3">
    <source>
        <dbReference type="ARBA" id="ARBA00022741"/>
    </source>
</evidence>
<evidence type="ECO:0000313" key="6">
    <source>
        <dbReference type="EMBL" id="SMR91877.1"/>
    </source>
</evidence>
<gene>
    <name evidence="6" type="ORF">SAMN05216240_0697</name>
</gene>
<dbReference type="InterPro" id="IPR003439">
    <property type="entry name" value="ABC_transporter-like_ATP-bd"/>
</dbReference>
<dbReference type="EMBL" id="FXXC01000001">
    <property type="protein sequence ID" value="SMR91877.1"/>
    <property type="molecule type" value="Genomic_DNA"/>
</dbReference>
<accession>A0ABY1S6C3</accession>
<keyword evidence="7" id="KW-1185">Reference proteome</keyword>
<feature type="domain" description="ABC transporter" evidence="5">
    <location>
        <begin position="5"/>
        <end position="232"/>
    </location>
</feature>
<protein>
    <submittedName>
        <fullName evidence="6">ABC-2 type transport system ATP-binding protein</fullName>
    </submittedName>
</protein>
<dbReference type="Gene3D" id="3.40.50.300">
    <property type="entry name" value="P-loop containing nucleotide triphosphate hydrolases"/>
    <property type="match status" value="1"/>
</dbReference>